<protein>
    <submittedName>
        <fullName evidence="2">Uncharacterized protein</fullName>
    </submittedName>
</protein>
<evidence type="ECO:0000256" key="1">
    <source>
        <dbReference type="SAM" id="SignalP"/>
    </source>
</evidence>
<feature type="signal peptide" evidence="1">
    <location>
        <begin position="1"/>
        <end position="23"/>
    </location>
</feature>
<reference evidence="2 3" key="1">
    <citation type="submission" date="2020-07" db="EMBL/GenBank/DDBJ databases">
        <title>Endozoicomonas sp. nov., isolated from sediment.</title>
        <authorList>
            <person name="Gu T."/>
        </authorList>
    </citation>
    <scope>NUCLEOTIDE SEQUENCE [LARGE SCALE GENOMIC DNA]</scope>
    <source>
        <strain evidence="2 3">SM1973</strain>
    </source>
</reference>
<organism evidence="2 3">
    <name type="scientific">Spartinivicinus marinus</name>
    <dbReference type="NCBI Taxonomy" id="2994442"/>
    <lineage>
        <taxon>Bacteria</taxon>
        <taxon>Pseudomonadati</taxon>
        <taxon>Pseudomonadota</taxon>
        <taxon>Gammaproteobacteria</taxon>
        <taxon>Oceanospirillales</taxon>
        <taxon>Zooshikellaceae</taxon>
        <taxon>Spartinivicinus</taxon>
    </lineage>
</organism>
<dbReference type="Proteomes" id="UP000569732">
    <property type="component" value="Unassembled WGS sequence"/>
</dbReference>
<gene>
    <name evidence="2" type="ORF">H0A36_28395</name>
</gene>
<evidence type="ECO:0000313" key="3">
    <source>
        <dbReference type="Proteomes" id="UP000569732"/>
    </source>
</evidence>
<sequence length="199" mass="22034">MLKRMGIAFTAWVVLIIAVHSQAATTNVFCSDLTNMNNWSWAKDSDGKQITINGEWHSATVDGNNKLTFNYLLVAKSDFEKLNRSCSGNYVPQPGNYSVSSWYIFVTQNGNGQLEAQKGILSAFYYDPQTIPPASINHFTIARANSQFVSHINTRLSIEVAEPTAKEAPQPISQTVDVNREVRADWVPFDSLGGMALGR</sequence>
<keyword evidence="1" id="KW-0732">Signal</keyword>
<dbReference type="RefSeq" id="WP_180571898.1">
    <property type="nucleotide sequence ID" value="NZ_JACCKB010000192.1"/>
</dbReference>
<proteinExistence type="predicted"/>
<comment type="caution">
    <text evidence="2">The sequence shown here is derived from an EMBL/GenBank/DDBJ whole genome shotgun (WGS) entry which is preliminary data.</text>
</comment>
<evidence type="ECO:0000313" key="2">
    <source>
        <dbReference type="EMBL" id="NYZ69939.1"/>
    </source>
</evidence>
<feature type="chain" id="PRO_5032742761" evidence="1">
    <location>
        <begin position="24"/>
        <end position="199"/>
    </location>
</feature>
<keyword evidence="3" id="KW-1185">Reference proteome</keyword>
<dbReference type="AlphaFoldDB" id="A0A853IAH7"/>
<accession>A0A853IAH7</accession>
<name>A0A853IAH7_9GAMM</name>
<dbReference type="EMBL" id="JACCKB010000192">
    <property type="protein sequence ID" value="NYZ69939.1"/>
    <property type="molecule type" value="Genomic_DNA"/>
</dbReference>